<dbReference type="PANTHER" id="PTHR30349:SF90">
    <property type="entry name" value="TYROSINE RECOMBINASE XERD"/>
    <property type="match status" value="1"/>
</dbReference>
<evidence type="ECO:0000256" key="3">
    <source>
        <dbReference type="ARBA" id="ARBA00023172"/>
    </source>
</evidence>
<feature type="domain" description="Tyr recombinase" evidence="5">
    <location>
        <begin position="223"/>
        <end position="407"/>
    </location>
</feature>
<dbReference type="InterPro" id="IPR011010">
    <property type="entry name" value="DNA_brk_join_enz"/>
</dbReference>
<dbReference type="SUPFAM" id="SSF56349">
    <property type="entry name" value="DNA breaking-rejoining enzymes"/>
    <property type="match status" value="1"/>
</dbReference>
<name>A0A2U3KC54_9BACT</name>
<dbReference type="InterPro" id="IPR010998">
    <property type="entry name" value="Integrase_recombinase_N"/>
</dbReference>
<feature type="domain" description="Core-binding (CB)" evidence="6">
    <location>
        <begin position="113"/>
        <end position="200"/>
    </location>
</feature>
<dbReference type="InterPro" id="IPR050090">
    <property type="entry name" value="Tyrosine_recombinase_XerCD"/>
</dbReference>
<dbReference type="AlphaFoldDB" id="A0A2U3KC54"/>
<dbReference type="PROSITE" id="PS51900">
    <property type="entry name" value="CB"/>
    <property type="match status" value="1"/>
</dbReference>
<dbReference type="GO" id="GO:0006310">
    <property type="term" value="P:DNA recombination"/>
    <property type="evidence" value="ECO:0007669"/>
    <property type="project" value="UniProtKB-KW"/>
</dbReference>
<dbReference type="CDD" id="cd01188">
    <property type="entry name" value="INT_RitA_C_like"/>
    <property type="match status" value="1"/>
</dbReference>
<reference evidence="8" key="1">
    <citation type="submission" date="2018-02" db="EMBL/GenBank/DDBJ databases">
        <authorList>
            <person name="Hausmann B."/>
        </authorList>
    </citation>
    <scope>NUCLEOTIDE SEQUENCE [LARGE SCALE GENOMIC DNA]</scope>
    <source>
        <strain evidence="8">Peat soil MAG SbA1</strain>
    </source>
</reference>
<dbReference type="EMBL" id="OMOD01000084">
    <property type="protein sequence ID" value="SPF37236.1"/>
    <property type="molecule type" value="Genomic_DNA"/>
</dbReference>
<protein>
    <submittedName>
        <fullName evidence="7">Putative integrase/recombinase y4rF</fullName>
    </submittedName>
</protein>
<dbReference type="Proteomes" id="UP000238701">
    <property type="component" value="Unassembled WGS sequence"/>
</dbReference>
<proteinExistence type="predicted"/>
<organism evidence="7 8">
    <name type="scientific">Candidatus Sulfotelmatobacter kueseliae</name>
    <dbReference type="NCBI Taxonomy" id="2042962"/>
    <lineage>
        <taxon>Bacteria</taxon>
        <taxon>Pseudomonadati</taxon>
        <taxon>Acidobacteriota</taxon>
        <taxon>Terriglobia</taxon>
        <taxon>Terriglobales</taxon>
        <taxon>Candidatus Korobacteraceae</taxon>
        <taxon>Candidatus Sulfotelmatobacter</taxon>
    </lineage>
</organism>
<dbReference type="InterPro" id="IPR013762">
    <property type="entry name" value="Integrase-like_cat_sf"/>
</dbReference>
<evidence type="ECO:0000259" key="5">
    <source>
        <dbReference type="PROSITE" id="PS51898"/>
    </source>
</evidence>
<dbReference type="PANTHER" id="PTHR30349">
    <property type="entry name" value="PHAGE INTEGRASE-RELATED"/>
    <property type="match status" value="1"/>
</dbReference>
<dbReference type="OrthoDB" id="107900at2"/>
<evidence type="ECO:0000313" key="7">
    <source>
        <dbReference type="EMBL" id="SPF37236.1"/>
    </source>
</evidence>
<dbReference type="Gene3D" id="1.10.150.130">
    <property type="match status" value="1"/>
</dbReference>
<gene>
    <name evidence="7" type="ORF">SBA1_1740003</name>
</gene>
<dbReference type="InterPro" id="IPR002104">
    <property type="entry name" value="Integrase_catalytic"/>
</dbReference>
<evidence type="ECO:0000256" key="2">
    <source>
        <dbReference type="ARBA" id="ARBA00023125"/>
    </source>
</evidence>
<dbReference type="Gene3D" id="1.10.443.10">
    <property type="entry name" value="Intergrase catalytic core"/>
    <property type="match status" value="1"/>
</dbReference>
<dbReference type="GO" id="GO:0015074">
    <property type="term" value="P:DNA integration"/>
    <property type="evidence" value="ECO:0007669"/>
    <property type="project" value="UniProtKB-KW"/>
</dbReference>
<evidence type="ECO:0000313" key="8">
    <source>
        <dbReference type="Proteomes" id="UP000238701"/>
    </source>
</evidence>
<evidence type="ECO:0000256" key="1">
    <source>
        <dbReference type="ARBA" id="ARBA00022908"/>
    </source>
</evidence>
<dbReference type="Pfam" id="PF00589">
    <property type="entry name" value="Phage_integrase"/>
    <property type="match status" value="1"/>
</dbReference>
<keyword evidence="2 4" id="KW-0238">DNA-binding</keyword>
<keyword evidence="1" id="KW-0229">DNA integration</keyword>
<dbReference type="PROSITE" id="PS51898">
    <property type="entry name" value="TYR_RECOMBINASE"/>
    <property type="match status" value="1"/>
</dbReference>
<evidence type="ECO:0000259" key="6">
    <source>
        <dbReference type="PROSITE" id="PS51900"/>
    </source>
</evidence>
<dbReference type="InterPro" id="IPR044068">
    <property type="entry name" value="CB"/>
</dbReference>
<keyword evidence="3" id="KW-0233">DNA recombination</keyword>
<sequence>MLNHYFKYPGVLRRMRLGPLCAEIDRVAEHLERTGYTYFSAKRYLSLIASFSRYALQSGCIQVTAVDHALVERFLRGASLSRSFATTARSALGHVLRHLGRHPGAVRLSASEQRDAVLLSRFDAYLRDIRGLEAKSREGVLCAARRTIGWYRHARAHQPLARLSAQDVLAYAQYATHRAISHRRRSAEMSHLRNLLRYLHWSSICRENLSRNVPRVPIWTMAGIPEYLSWDDVRRVIDSVDVSDPVGRRDRALLTLVATTGMRNAELRRLELNDIQWREGEVHLRRTKNRRDRVVPLVEEAGSALSDYLLHSRPQTPERRIFLCHRPPVRPLGTSGTVSCIVRRRLARLGIRPVRAGTHLLRHSLATKMVQQERPVKEVADLLGHQHIDTTAIYVKVALPQLAMVALPFPGGAA</sequence>
<dbReference type="GO" id="GO:0003677">
    <property type="term" value="F:DNA binding"/>
    <property type="evidence" value="ECO:0007669"/>
    <property type="project" value="UniProtKB-UniRule"/>
</dbReference>
<accession>A0A2U3KC54</accession>
<evidence type="ECO:0000256" key="4">
    <source>
        <dbReference type="PROSITE-ProRule" id="PRU01248"/>
    </source>
</evidence>